<evidence type="ECO:0000313" key="3">
    <source>
        <dbReference type="Proteomes" id="UP000578569"/>
    </source>
</evidence>
<dbReference type="Pfam" id="PF08291">
    <property type="entry name" value="Peptidase_M15_3"/>
    <property type="match status" value="1"/>
</dbReference>
<dbReference type="InterPro" id="IPR009045">
    <property type="entry name" value="Zn_M74/Hedgehog-like"/>
</dbReference>
<dbReference type="EMBL" id="JACICF010000001">
    <property type="protein sequence ID" value="MBB3764345.1"/>
    <property type="molecule type" value="Genomic_DNA"/>
</dbReference>
<dbReference type="Gene3D" id="3.30.1380.10">
    <property type="match status" value="1"/>
</dbReference>
<dbReference type="Proteomes" id="UP000578569">
    <property type="component" value="Unassembled WGS sequence"/>
</dbReference>
<dbReference type="RefSeq" id="WP_221184840.1">
    <property type="nucleotide sequence ID" value="NZ_JACICF010000001.1"/>
</dbReference>
<gene>
    <name evidence="2" type="ORF">FHS50_001368</name>
</gene>
<proteinExistence type="predicted"/>
<reference evidence="2 3" key="1">
    <citation type="submission" date="2020-08" db="EMBL/GenBank/DDBJ databases">
        <title>Genomic Encyclopedia of Type Strains, Phase IV (KMG-IV): sequencing the most valuable type-strain genomes for metagenomic binning, comparative biology and taxonomic classification.</title>
        <authorList>
            <person name="Goeker M."/>
        </authorList>
    </citation>
    <scope>NUCLEOTIDE SEQUENCE [LARGE SCALE GENOMIC DNA]</scope>
    <source>
        <strain evidence="2 3">DSM 24194</strain>
    </source>
</reference>
<comment type="caution">
    <text evidence="2">The sequence shown here is derived from an EMBL/GenBank/DDBJ whole genome shotgun (WGS) entry which is preliminary data.</text>
</comment>
<accession>A0A839Z432</accession>
<sequence length="155" mass="16772">MFMALAMLAAASETDKKVETDWGIRLVGRPEYVDPALAPIPAAFDLGAVASLGGQYGRVTSLRRSPEHNRRVGGVPNSHHIRGRAIDIARRAGVTHGQIDAAYRRAGYRLIESLDEGDHSHFAFGDPLAPRPSVQIVGGNEPTKWRIITPPSSGR</sequence>
<feature type="domain" description="Peptidase M15A C-terminal" evidence="1">
    <location>
        <begin position="58"/>
        <end position="111"/>
    </location>
</feature>
<dbReference type="InterPro" id="IPR013230">
    <property type="entry name" value="Peptidase_M15A_C"/>
</dbReference>
<protein>
    <recommendedName>
        <fullName evidence="1">Peptidase M15A C-terminal domain-containing protein</fullName>
    </recommendedName>
</protein>
<evidence type="ECO:0000313" key="2">
    <source>
        <dbReference type="EMBL" id="MBB3764345.1"/>
    </source>
</evidence>
<dbReference type="AlphaFoldDB" id="A0A839Z432"/>
<evidence type="ECO:0000259" key="1">
    <source>
        <dbReference type="Pfam" id="PF08291"/>
    </source>
</evidence>
<organism evidence="2 3">
    <name type="scientific">Sphingomicrobium lutaoense</name>
    <dbReference type="NCBI Taxonomy" id="515949"/>
    <lineage>
        <taxon>Bacteria</taxon>
        <taxon>Pseudomonadati</taxon>
        <taxon>Pseudomonadota</taxon>
        <taxon>Alphaproteobacteria</taxon>
        <taxon>Sphingomonadales</taxon>
        <taxon>Sphingomonadaceae</taxon>
        <taxon>Sphingomicrobium</taxon>
    </lineage>
</organism>
<name>A0A839Z432_9SPHN</name>
<dbReference type="SUPFAM" id="SSF55166">
    <property type="entry name" value="Hedgehog/DD-peptidase"/>
    <property type="match status" value="1"/>
</dbReference>
<keyword evidence="3" id="KW-1185">Reference proteome</keyword>